<dbReference type="Proteomes" id="UP000050517">
    <property type="component" value="Unassembled WGS sequence"/>
</dbReference>
<dbReference type="EC" id="2.4.2.21" evidence="2"/>
<evidence type="ECO:0000313" key="3">
    <source>
        <dbReference type="Proteomes" id="UP000050517"/>
    </source>
</evidence>
<comment type="caution">
    <text evidence="2">The sequence shown here is derived from an EMBL/GenBank/DDBJ whole genome shotgun (WGS) entry which is preliminary data.</text>
</comment>
<dbReference type="GO" id="GO:0008939">
    <property type="term" value="F:nicotinate-nucleotide-dimethylbenzimidazole phosphoribosyltransferase activity"/>
    <property type="evidence" value="ECO:0007669"/>
    <property type="project" value="UniProtKB-EC"/>
</dbReference>
<dbReference type="STRING" id="1544416.Cocul_00323"/>
<evidence type="ECO:0000313" key="2">
    <source>
        <dbReference type="EMBL" id="KQB85185.1"/>
    </source>
</evidence>
<proteinExistence type="predicted"/>
<keyword evidence="3" id="KW-1185">Reference proteome</keyword>
<dbReference type="Pfam" id="PF02277">
    <property type="entry name" value="DBI_PRT"/>
    <property type="match status" value="1"/>
</dbReference>
<feature type="compositionally biased region" description="Polar residues" evidence="1">
    <location>
        <begin position="67"/>
        <end position="76"/>
    </location>
</feature>
<dbReference type="InterPro" id="IPR003200">
    <property type="entry name" value="Nict_dMeBzImd_PRibTrfase"/>
</dbReference>
<dbReference type="InterPro" id="IPR036087">
    <property type="entry name" value="Nict_dMeBzImd_PRibTrfase_sf"/>
</dbReference>
<dbReference type="PANTHER" id="PTHR43463">
    <property type="entry name" value="NICOTINATE-NUCLEOTIDE--DIMETHYLBENZIMIDAZOLE PHOSPHORIBOSYLTRANSFERASE"/>
    <property type="match status" value="1"/>
</dbReference>
<keyword evidence="2" id="KW-0328">Glycosyltransferase</keyword>
<dbReference type="Gene3D" id="3.40.50.10210">
    <property type="match status" value="1"/>
</dbReference>
<dbReference type="OrthoDB" id="9781491at2"/>
<dbReference type="PATRIC" id="fig|1544416.3.peg.327"/>
<name>A0A0Q1AET6_9CORY</name>
<evidence type="ECO:0000256" key="1">
    <source>
        <dbReference type="SAM" id="MobiDB-lite"/>
    </source>
</evidence>
<dbReference type="PANTHER" id="PTHR43463:SF1">
    <property type="entry name" value="NICOTINATE-NUCLEOTIDE--DIMETHYLBENZIMIDAZOLE PHOSPHORIBOSYLTRANSFERASE"/>
    <property type="match status" value="1"/>
</dbReference>
<keyword evidence="2" id="KW-0808">Transferase</keyword>
<feature type="region of interest" description="Disordered" evidence="1">
    <location>
        <begin position="60"/>
        <end position="82"/>
    </location>
</feature>
<protein>
    <submittedName>
        <fullName evidence="2">Nicotinate-nucleotide--dimethylbenzimidazole phosphoribosyltransferase</fullName>
        <ecNumber evidence="2">2.4.2.21</ecNumber>
    </submittedName>
</protein>
<dbReference type="SUPFAM" id="SSF52733">
    <property type="entry name" value="Nicotinate mononucleotide:5,6-dimethylbenzimidazole phosphoribosyltransferase (CobT)"/>
    <property type="match status" value="1"/>
</dbReference>
<dbReference type="RefSeq" id="WP_055121550.1">
    <property type="nucleotide sequence ID" value="NZ_LKST01000001.1"/>
</dbReference>
<gene>
    <name evidence="2" type="primary">cobU</name>
    <name evidence="2" type="ORF">Cocul_00323</name>
</gene>
<organism evidence="2 3">
    <name type="scientific">Corynebacterium oculi</name>
    <dbReference type="NCBI Taxonomy" id="1544416"/>
    <lineage>
        <taxon>Bacteria</taxon>
        <taxon>Bacillati</taxon>
        <taxon>Actinomycetota</taxon>
        <taxon>Actinomycetes</taxon>
        <taxon>Mycobacteriales</taxon>
        <taxon>Corynebacteriaceae</taxon>
        <taxon>Corynebacterium</taxon>
    </lineage>
</organism>
<dbReference type="EMBL" id="LKST01000001">
    <property type="protein sequence ID" value="KQB85185.1"/>
    <property type="molecule type" value="Genomic_DNA"/>
</dbReference>
<accession>A0A0Q1AET6</accession>
<sequence>MELFRTVTPPTGGAEHLPAPVPVEAAGRLRDIAAFFAAVQGVSPEAPLRPIAQPRLIALGGEDSRRVSPTASTSDAPTDVAKSDVAKATATADTATATSSLTPIAQFRSGTGPVRAFAEATGVPAELVDVPHHSSFEEALALGIRAADAQADCGVDLVLPAPLGIPDEEALALLGLLCSEEPVVVVGFHGTADKQWSQRVERVRDLMFGVRSHRGSAAEVLRHLSSPAMAALVGFLAQSAVRRTPVLLDTTVTCVAACYAQALAPGAQSWMLAGQLTPQAGHLLAVRHLGLTPLFALNMPLGMGTGAAAALPLIRAATTLYSG</sequence>
<dbReference type="AlphaFoldDB" id="A0A0Q1AET6"/>
<reference evidence="2 3" key="1">
    <citation type="submission" date="2015-10" db="EMBL/GenBank/DDBJ databases">
        <title>Corynebacteirum lowii and Corynebacterium oculi species nova, derived from human clinical disease and and emended description of Corynebacterium mastiditis.</title>
        <authorList>
            <person name="Bernard K."/>
            <person name="Pacheco A.L."/>
            <person name="Mcdougall C."/>
            <person name="Burtx T."/>
            <person name="Weibe D."/>
            <person name="Tyler S."/>
            <person name="Olson A.B."/>
            <person name="Cnockaert M."/>
            <person name="Eguchi H."/>
            <person name="Kuwahara T."/>
            <person name="Nakayama-Imaohji H."/>
            <person name="Boudewijins M."/>
            <person name="Van Hoecke F."/>
            <person name="Bernier A.-M."/>
            <person name="Vandamme P."/>
        </authorList>
    </citation>
    <scope>NUCLEOTIDE SEQUENCE [LARGE SCALE GENOMIC DNA]</scope>
    <source>
        <strain evidence="2 3">NML 130210</strain>
    </source>
</reference>